<dbReference type="CDD" id="cd13235">
    <property type="entry name" value="PH2_FARP1-like"/>
    <property type="match status" value="1"/>
</dbReference>
<dbReference type="SMART" id="SM01195">
    <property type="entry name" value="FA"/>
    <property type="match status" value="1"/>
</dbReference>
<dbReference type="AlphaFoldDB" id="A0A7R8WNQ8"/>
<dbReference type="SMART" id="SM00295">
    <property type="entry name" value="B41"/>
    <property type="match status" value="1"/>
</dbReference>
<dbReference type="InterPro" id="IPR018979">
    <property type="entry name" value="FERM_N"/>
</dbReference>
<dbReference type="InterPro" id="IPR051835">
    <property type="entry name" value="RAC1-GEF"/>
</dbReference>
<dbReference type="FunFam" id="3.10.20.90:FF:000040">
    <property type="entry name" value="FERM, RhoGEF and pleckstrin domain-containing protein"/>
    <property type="match status" value="1"/>
</dbReference>
<dbReference type="PANTHER" id="PTHR45858">
    <property type="entry name" value="FERM DOMAIN CONTAINING PROTEIN"/>
    <property type="match status" value="1"/>
</dbReference>
<dbReference type="InterPro" id="IPR019747">
    <property type="entry name" value="FERM_CS"/>
</dbReference>
<dbReference type="FunFam" id="1.20.80.10:FF:000005">
    <property type="entry name" value="FERM, RhoGEF and pleckstrin domain-containing protein 1"/>
    <property type="match status" value="1"/>
</dbReference>
<dbReference type="Pfam" id="PF09380">
    <property type="entry name" value="FERM_C"/>
    <property type="match status" value="1"/>
</dbReference>
<feature type="compositionally biased region" description="Basic and acidic residues" evidence="7">
    <location>
        <begin position="527"/>
        <end position="536"/>
    </location>
</feature>
<dbReference type="GO" id="GO:0071944">
    <property type="term" value="C:cell periphery"/>
    <property type="evidence" value="ECO:0007669"/>
    <property type="project" value="UniProtKB-ARBA"/>
</dbReference>
<dbReference type="OrthoDB" id="9990815at2759"/>
<dbReference type="GO" id="GO:0005085">
    <property type="term" value="F:guanyl-nucleotide exchange factor activity"/>
    <property type="evidence" value="ECO:0007669"/>
    <property type="project" value="UniProtKB-KW"/>
</dbReference>
<dbReference type="SUPFAM" id="SSF47031">
    <property type="entry name" value="Second domain of FERM"/>
    <property type="match status" value="1"/>
</dbReference>
<protein>
    <recommendedName>
        <fullName evidence="2">Moesin/ezrin/radixin homolog 1</fullName>
    </recommendedName>
</protein>
<dbReference type="SMART" id="SM00233">
    <property type="entry name" value="PH"/>
    <property type="match status" value="2"/>
</dbReference>
<dbReference type="InterPro" id="IPR014847">
    <property type="entry name" value="FA"/>
</dbReference>
<dbReference type="PROSITE" id="PS50003">
    <property type="entry name" value="PH_DOMAIN"/>
    <property type="match status" value="2"/>
</dbReference>
<dbReference type="PROSITE" id="PS50010">
    <property type="entry name" value="DH_2"/>
    <property type="match status" value="1"/>
</dbReference>
<keyword evidence="3" id="KW-0344">Guanine-nucleotide releasing factor</keyword>
<dbReference type="InterPro" id="IPR000798">
    <property type="entry name" value="Ez/rad/moesin-like"/>
</dbReference>
<evidence type="ECO:0000256" key="7">
    <source>
        <dbReference type="SAM" id="MobiDB-lite"/>
    </source>
</evidence>
<dbReference type="Pfam" id="PF00373">
    <property type="entry name" value="FERM_M"/>
    <property type="match status" value="1"/>
</dbReference>
<dbReference type="SMART" id="SM01196">
    <property type="entry name" value="FERM_C"/>
    <property type="match status" value="1"/>
</dbReference>
<dbReference type="InterPro" id="IPR000299">
    <property type="entry name" value="FERM_domain"/>
</dbReference>
<dbReference type="CDD" id="cd17098">
    <property type="entry name" value="FERM_F1_FARP1_like"/>
    <property type="match status" value="1"/>
</dbReference>
<feature type="compositionally biased region" description="Polar residues" evidence="7">
    <location>
        <begin position="538"/>
        <end position="549"/>
    </location>
</feature>
<dbReference type="SUPFAM" id="SSF54236">
    <property type="entry name" value="Ubiquitin-like"/>
    <property type="match status" value="1"/>
</dbReference>
<dbReference type="InterPro" id="IPR001849">
    <property type="entry name" value="PH_domain"/>
</dbReference>
<dbReference type="PROSITE" id="PS00660">
    <property type="entry name" value="FERM_1"/>
    <property type="match status" value="1"/>
</dbReference>
<dbReference type="InterPro" id="IPR019749">
    <property type="entry name" value="Band_41_domain"/>
</dbReference>
<dbReference type="FunFam" id="2.30.29.30:FF:000046">
    <property type="entry name" value="FERM, RhoGEF and pleckstrin domain-containing protein 1"/>
    <property type="match status" value="1"/>
</dbReference>
<dbReference type="InterPro" id="IPR035963">
    <property type="entry name" value="FERM_2"/>
</dbReference>
<dbReference type="GO" id="GO:0008092">
    <property type="term" value="F:cytoskeletal protein binding"/>
    <property type="evidence" value="ECO:0007669"/>
    <property type="project" value="InterPro"/>
</dbReference>
<dbReference type="FunFam" id="2.30.29.30:FF:000002">
    <property type="entry name" value="Band 4.1-like protein 5 isoform 1"/>
    <property type="match status" value="1"/>
</dbReference>
<sequence>MTLRSVSSVGSGRRPYPVIEYSRRDAVGSGRGMTIDQQYRMATSDPCPIVCASSHRAGGKMIAVKVLMLDDSQTIFQIQEKAAGKLLFQQVCKQLNLLEEDYFGLEYEDRDHRTKYWVDLEKPVNHQLGVSSLADVLVSFVVKFYTPDPSQLEEEFTRYLFCLQIKRDLYRGDLLVNENTAAVLASYIVQASCGDFSEEDYPNSSYLSSYRFVPQQDPDLERKIMEYHRRHVGLCPAEADINLLETARRCEYYGVKLTPVRLTSKGVEGVPCLLSVAYNGVGVYQNQTKINTFTWAKMRKISFHRRKFLVKLYREARPSAVHRRDVVEFLFPGRDEAKNFWKKCVEHHAFFRCLKLKAEERKRRKSLLFSRGSSFRYSGRTQQEMVEYVRENFVSRQSFKTSYSTPGRRSQSHSFRSHSASPLNASGQPATTSVSAHPLLPVMGSPSNDSRVSLNVLQGHYAQIGPVSAAQSRSLPDSPVRKAEAVTPPTRRSGSAGGGSLKRRSGAGGDRPPTPPPPYQPPPAQAERPKSIEIRAQEMQQQRYSSLAPESSEENSGEAAQGTLSPLSEAISSSSPTPIPTHNINMAAAEDFPPPPVPPAQGKAAAGLSEAEVTPGRRRLEAHNTTDPSYFMSKEMLMTERTFKKDLEILTIAFRGEVEDSDEFCQHPVLCAIFDALDPLVAFHSALLREMERRISLWSMGEIQHDSDPSVPGIERCLCDNLHYLIHHHRSFVAVHFRLISDLEDMVSTSPSFRQLWKKFDSAKICYLPLNQLLIKPLHRILHYELLLDRLARHYEETGIGDAGTCWKCLRELRGLTITLEEALPATLNMLKLSELSRECEGFEELQLTNTNVSRRWFIREGALMKWSRYGFSQRLFFLFSDVLVYTNRLKPSTTASTGGGHVGLGEHPPYSFKVHGTQPLIGLAIEDSPVDYQKDETNVFTLYGTNRTMKLQAPSLGDKARWVRDIENAIADAESRGDFVAPEIAQFSAQGVGGQYSLLRNSVSQEEVSSGGDGAGSPETIGGGAGVAPSAAFPAPRSNTSLHVCWHRATTMNHLDHKLALQVHLSGYLLRKFKNSAGWQKLWVVFTNFCLFFYKNWQDSVPLASLPLLGYAVSPAALSDNINKELVFKLSYKSHVYFFRAESAFTFGRWLEVLSLVTDEEV</sequence>
<dbReference type="PANTHER" id="PTHR45858:SF5">
    <property type="entry name" value="MOESIN_EZRIN_RADIXIN HOMOLOG 1"/>
    <property type="match status" value="1"/>
</dbReference>
<dbReference type="Pfam" id="PF00169">
    <property type="entry name" value="PH"/>
    <property type="match status" value="2"/>
</dbReference>
<dbReference type="PRINTS" id="PR00935">
    <property type="entry name" value="BAND41"/>
</dbReference>
<dbReference type="InterPro" id="IPR029071">
    <property type="entry name" value="Ubiquitin-like_domsf"/>
</dbReference>
<feature type="compositionally biased region" description="Pro residues" evidence="7">
    <location>
        <begin position="512"/>
        <end position="524"/>
    </location>
</feature>
<proteinExistence type="predicted"/>
<dbReference type="Pfam" id="PF09379">
    <property type="entry name" value="FERM_N"/>
    <property type="match status" value="1"/>
</dbReference>
<evidence type="ECO:0000256" key="6">
    <source>
        <dbReference type="ARBA" id="ARBA00043944"/>
    </source>
</evidence>
<dbReference type="InterPro" id="IPR011993">
    <property type="entry name" value="PH-like_dom_sf"/>
</dbReference>
<dbReference type="Gene3D" id="3.10.20.90">
    <property type="entry name" value="Phosphatidylinositol 3-kinase Catalytic Subunit, Chain A, domain 1"/>
    <property type="match status" value="1"/>
</dbReference>
<dbReference type="InterPro" id="IPR035899">
    <property type="entry name" value="DBL_dom_sf"/>
</dbReference>
<dbReference type="GO" id="GO:0005912">
    <property type="term" value="C:adherens junction"/>
    <property type="evidence" value="ECO:0007669"/>
    <property type="project" value="UniProtKB-SubCell"/>
</dbReference>
<evidence type="ECO:0000256" key="1">
    <source>
        <dbReference type="ARBA" id="ARBA00004536"/>
    </source>
</evidence>
<keyword evidence="5" id="KW-0965">Cell junction</keyword>
<comment type="subcellular location">
    <subcellularLocation>
        <location evidence="1">Cell junction</location>
        <location evidence="1">Adherens junction</location>
    </subcellularLocation>
    <subcellularLocation>
        <location evidence="6">Cell projection</location>
        <location evidence="6">Rhabdomere</location>
    </subcellularLocation>
</comment>
<dbReference type="InterPro" id="IPR018980">
    <property type="entry name" value="FERM_PH-like_C"/>
</dbReference>
<feature type="region of interest" description="Disordered" evidence="7">
    <location>
        <begin position="468"/>
        <end position="603"/>
    </location>
</feature>
<evidence type="ECO:0000256" key="3">
    <source>
        <dbReference type="ARBA" id="ARBA00022658"/>
    </source>
</evidence>
<dbReference type="PROSITE" id="PS50057">
    <property type="entry name" value="FERM_3"/>
    <property type="match status" value="1"/>
</dbReference>
<evidence type="ECO:0000256" key="4">
    <source>
        <dbReference type="ARBA" id="ARBA00022737"/>
    </source>
</evidence>
<dbReference type="SUPFAM" id="SSF48065">
    <property type="entry name" value="DBL homology domain (DH-domain)"/>
    <property type="match status" value="1"/>
</dbReference>
<feature type="region of interest" description="Disordered" evidence="7">
    <location>
        <begin position="400"/>
        <end position="446"/>
    </location>
</feature>
<reference evidence="8" key="1">
    <citation type="submission" date="2020-11" db="EMBL/GenBank/DDBJ databases">
        <authorList>
            <person name="Tran Van P."/>
        </authorList>
    </citation>
    <scope>NUCLEOTIDE SEQUENCE</scope>
</reference>
<evidence type="ECO:0000313" key="8">
    <source>
        <dbReference type="EMBL" id="CAD7232336.1"/>
    </source>
</evidence>
<dbReference type="Gene3D" id="1.20.900.10">
    <property type="entry name" value="Dbl homology (DH) domain"/>
    <property type="match status" value="1"/>
</dbReference>
<evidence type="ECO:0000256" key="2">
    <source>
        <dbReference type="ARBA" id="ARBA00022025"/>
    </source>
</evidence>
<feature type="compositionally biased region" description="Polar residues" evidence="7">
    <location>
        <begin position="422"/>
        <end position="435"/>
    </location>
</feature>
<dbReference type="PRINTS" id="PR00661">
    <property type="entry name" value="ERMFAMILY"/>
</dbReference>
<dbReference type="EMBL" id="OB664545">
    <property type="protein sequence ID" value="CAD7232336.1"/>
    <property type="molecule type" value="Genomic_DNA"/>
</dbReference>
<dbReference type="Pfam" id="PF08736">
    <property type="entry name" value="FA"/>
    <property type="match status" value="1"/>
</dbReference>
<dbReference type="GO" id="GO:0048731">
    <property type="term" value="P:system development"/>
    <property type="evidence" value="ECO:0007669"/>
    <property type="project" value="UniProtKB-ARBA"/>
</dbReference>
<evidence type="ECO:0000256" key="5">
    <source>
        <dbReference type="ARBA" id="ARBA00022949"/>
    </source>
</evidence>
<keyword evidence="4" id="KW-0677">Repeat</keyword>
<name>A0A7R8WNQ8_9CRUS</name>
<dbReference type="InterPro" id="IPR000219">
    <property type="entry name" value="DH_dom"/>
</dbReference>
<dbReference type="Gene3D" id="1.20.80.10">
    <property type="match status" value="1"/>
</dbReference>
<organism evidence="8">
    <name type="scientific">Cyprideis torosa</name>
    <dbReference type="NCBI Taxonomy" id="163714"/>
    <lineage>
        <taxon>Eukaryota</taxon>
        <taxon>Metazoa</taxon>
        <taxon>Ecdysozoa</taxon>
        <taxon>Arthropoda</taxon>
        <taxon>Crustacea</taxon>
        <taxon>Oligostraca</taxon>
        <taxon>Ostracoda</taxon>
        <taxon>Podocopa</taxon>
        <taxon>Podocopida</taxon>
        <taxon>Cytherocopina</taxon>
        <taxon>Cytheroidea</taxon>
        <taxon>Cytherideidae</taxon>
        <taxon>Cyprideis</taxon>
    </lineage>
</organism>
<dbReference type="Pfam" id="PF00621">
    <property type="entry name" value="RhoGEF"/>
    <property type="match status" value="1"/>
</dbReference>
<feature type="compositionally biased region" description="Low complexity" evidence="7">
    <location>
        <begin position="408"/>
        <end position="421"/>
    </location>
</feature>
<accession>A0A7R8WNQ8</accession>
<dbReference type="GO" id="GO:0009887">
    <property type="term" value="P:animal organ morphogenesis"/>
    <property type="evidence" value="ECO:0007669"/>
    <property type="project" value="UniProtKB-ARBA"/>
</dbReference>
<dbReference type="SMART" id="SM00325">
    <property type="entry name" value="RhoGEF"/>
    <property type="match status" value="1"/>
</dbReference>
<dbReference type="InterPro" id="IPR019748">
    <property type="entry name" value="FERM_central"/>
</dbReference>
<gene>
    <name evidence="8" type="ORF">CTOB1V02_LOCUS10172</name>
</gene>
<dbReference type="Gene3D" id="2.30.29.30">
    <property type="entry name" value="Pleckstrin-homology domain (PH domain)/Phosphotyrosine-binding domain (PTB)"/>
    <property type="match status" value="3"/>
</dbReference>
<dbReference type="SUPFAM" id="SSF50729">
    <property type="entry name" value="PH domain-like"/>
    <property type="match status" value="3"/>
</dbReference>
<feature type="compositionally biased region" description="Low complexity" evidence="7">
    <location>
        <begin position="563"/>
        <end position="576"/>
    </location>
</feature>
<dbReference type="InterPro" id="IPR014352">
    <property type="entry name" value="FERM/acyl-CoA-bd_prot_sf"/>
</dbReference>
<dbReference type="CDD" id="cd14473">
    <property type="entry name" value="FERM_B-lobe"/>
    <property type="match status" value="1"/>
</dbReference>